<reference evidence="4" key="2">
    <citation type="submission" date="2016-06" db="UniProtKB">
        <authorList>
            <consortium name="WormBaseParasite"/>
        </authorList>
    </citation>
    <scope>IDENTIFICATION</scope>
</reference>
<dbReference type="InterPro" id="IPR051363">
    <property type="entry name" value="RLR_Helicase"/>
</dbReference>
<evidence type="ECO:0000259" key="1">
    <source>
        <dbReference type="PROSITE" id="PS51192"/>
    </source>
</evidence>
<dbReference type="InterPro" id="IPR027417">
    <property type="entry name" value="P-loop_NTPase"/>
</dbReference>
<feature type="domain" description="Helicase ATP-binding" evidence="1">
    <location>
        <begin position="22"/>
        <end position="186"/>
    </location>
</feature>
<evidence type="ECO:0000259" key="2">
    <source>
        <dbReference type="PROSITE" id="PS51194"/>
    </source>
</evidence>
<dbReference type="InterPro" id="IPR001650">
    <property type="entry name" value="Helicase_C-like"/>
</dbReference>
<dbReference type="Proteomes" id="UP000050741">
    <property type="component" value="Unassembled WGS sequence"/>
</dbReference>
<dbReference type="PROSITE" id="PS51194">
    <property type="entry name" value="HELICASE_CTER"/>
    <property type="match status" value="1"/>
</dbReference>
<dbReference type="WBParaSite" id="GPLIN_001201200">
    <property type="protein sequence ID" value="GPLIN_001201200"/>
    <property type="gene ID" value="GPLIN_001201200"/>
</dbReference>
<reference evidence="3" key="1">
    <citation type="submission" date="2014-05" db="EMBL/GenBank/DDBJ databases">
        <title>The genome and life-stage specific transcriptomes of Globodera pallida elucidate key aspects of plant parasitism by a cyst nematode.</title>
        <authorList>
            <person name="Cotton J.A."/>
            <person name="Lilley C.J."/>
            <person name="Jones L.M."/>
            <person name="Kikuchi T."/>
            <person name="Reid A.J."/>
            <person name="Thorpe P."/>
            <person name="Tsai I.J."/>
            <person name="Beasley H."/>
            <person name="Blok V."/>
            <person name="Cock P.J.A."/>
            <person name="Van den Akker S.E."/>
            <person name="Holroyd N."/>
            <person name="Hunt M."/>
            <person name="Mantelin S."/>
            <person name="Naghra H."/>
            <person name="Pain A."/>
            <person name="Palomares-Rius J.E."/>
            <person name="Zarowiecki M."/>
            <person name="Berriman M."/>
            <person name="Jones J.T."/>
            <person name="Urwin P.E."/>
        </authorList>
    </citation>
    <scope>NUCLEOTIDE SEQUENCE [LARGE SCALE GENOMIC DNA]</scope>
    <source>
        <strain evidence="3">Lindley</strain>
    </source>
</reference>
<dbReference type="InterPro" id="IPR014001">
    <property type="entry name" value="Helicase_ATP-bd"/>
</dbReference>
<sequence>MSWRPRDFNMRQILPSDYQVELVGRAICQNTIIPLSKNGSKIFVSIQLIKEYSHRLMRNHEKAVLLVNSEERATQIEFHSSLKVLRIGGGFSDSISELIKESQVLVISPQIFLGLLNKKVVDLKMVALLILDDCHHCLIESHPYCQIMKKYRTLSAKRPRILGLTPSLLNKRVSPSNIKGTAKRLERILHSRLETASDLAIICKYVNKPKKFIVCAKNDGTEKLRVFIEINTDFREEVTQVDPRKPILETLLKALVKWETEMFGHLKVDFLVDNNYPPCESGEEERKLANKKLEQTLQRFRNGQLNVLVTTNVLEEGVDIRNCNLVIRFDVPVDFRSFVLSSGRARRENGAFYIITEERNYASLVNELENYSKIEEL</sequence>
<proteinExistence type="predicted"/>
<dbReference type="GO" id="GO:0005737">
    <property type="term" value="C:cytoplasm"/>
    <property type="evidence" value="ECO:0007669"/>
    <property type="project" value="TreeGrafter"/>
</dbReference>
<dbReference type="PANTHER" id="PTHR14074:SF16">
    <property type="entry name" value="ANTIVIRAL INNATE IMMUNE RESPONSE RECEPTOR RIG-I"/>
    <property type="match status" value="1"/>
</dbReference>
<protein>
    <submittedName>
        <fullName evidence="4">Helicase C-terminal domain-containing protein</fullName>
    </submittedName>
</protein>
<dbReference type="Gene3D" id="3.40.50.300">
    <property type="entry name" value="P-loop containing nucleotide triphosphate hydrolases"/>
    <property type="match status" value="2"/>
</dbReference>
<evidence type="ECO:0000313" key="4">
    <source>
        <dbReference type="WBParaSite" id="GPLIN_001201200"/>
    </source>
</evidence>
<dbReference type="PANTHER" id="PTHR14074">
    <property type="entry name" value="HELICASE WITH DEATH DOMAIN-RELATED"/>
    <property type="match status" value="1"/>
</dbReference>
<dbReference type="SMART" id="SM00490">
    <property type="entry name" value="HELICc"/>
    <property type="match status" value="1"/>
</dbReference>
<dbReference type="AlphaFoldDB" id="A0A183CGK7"/>
<dbReference type="Pfam" id="PF00271">
    <property type="entry name" value="Helicase_C"/>
    <property type="match status" value="1"/>
</dbReference>
<accession>A0A183CGK7</accession>
<name>A0A183CGK7_GLOPA</name>
<organism evidence="3 4">
    <name type="scientific">Globodera pallida</name>
    <name type="common">Potato cyst nematode worm</name>
    <name type="synonym">Heterodera pallida</name>
    <dbReference type="NCBI Taxonomy" id="36090"/>
    <lineage>
        <taxon>Eukaryota</taxon>
        <taxon>Metazoa</taxon>
        <taxon>Ecdysozoa</taxon>
        <taxon>Nematoda</taxon>
        <taxon>Chromadorea</taxon>
        <taxon>Rhabditida</taxon>
        <taxon>Tylenchina</taxon>
        <taxon>Tylenchomorpha</taxon>
        <taxon>Tylenchoidea</taxon>
        <taxon>Heteroderidae</taxon>
        <taxon>Heteroderinae</taxon>
        <taxon>Globodera</taxon>
    </lineage>
</organism>
<keyword evidence="3" id="KW-1185">Reference proteome</keyword>
<dbReference type="SUPFAM" id="SSF52540">
    <property type="entry name" value="P-loop containing nucleoside triphosphate hydrolases"/>
    <property type="match status" value="1"/>
</dbReference>
<feature type="domain" description="Helicase C-terminal" evidence="2">
    <location>
        <begin position="233"/>
        <end position="377"/>
    </location>
</feature>
<dbReference type="PROSITE" id="PS51192">
    <property type="entry name" value="HELICASE_ATP_BIND_1"/>
    <property type="match status" value="1"/>
</dbReference>
<evidence type="ECO:0000313" key="3">
    <source>
        <dbReference type="Proteomes" id="UP000050741"/>
    </source>
</evidence>